<feature type="domain" description="SHSP" evidence="5">
    <location>
        <begin position="73"/>
        <end position="266"/>
    </location>
</feature>
<dbReference type="InterPro" id="IPR031107">
    <property type="entry name" value="Small_HSP"/>
</dbReference>
<evidence type="ECO:0000313" key="7">
    <source>
        <dbReference type="Proteomes" id="UP000242877"/>
    </source>
</evidence>
<feature type="compositionally biased region" description="Polar residues" evidence="4">
    <location>
        <begin position="151"/>
        <end position="160"/>
    </location>
</feature>
<name>A0A167ZX63_9EURO</name>
<dbReference type="Pfam" id="PF00011">
    <property type="entry name" value="HSP20"/>
    <property type="match status" value="1"/>
</dbReference>
<protein>
    <submittedName>
        <fullName evidence="6">Heat shock protein 30 kDa</fullName>
    </submittedName>
</protein>
<dbReference type="EMBL" id="AZGZ01000009">
    <property type="protein sequence ID" value="KZZ93207.1"/>
    <property type="molecule type" value="Genomic_DNA"/>
</dbReference>
<evidence type="ECO:0000313" key="6">
    <source>
        <dbReference type="EMBL" id="KZZ93207.1"/>
    </source>
</evidence>
<feature type="region of interest" description="Disordered" evidence="4">
    <location>
        <begin position="131"/>
        <end position="171"/>
    </location>
</feature>
<dbReference type="AlphaFoldDB" id="A0A167ZX63"/>
<evidence type="ECO:0000256" key="2">
    <source>
        <dbReference type="PROSITE-ProRule" id="PRU00285"/>
    </source>
</evidence>
<dbReference type="InterPro" id="IPR002068">
    <property type="entry name" value="A-crystallin/Hsp20_dom"/>
</dbReference>
<dbReference type="PROSITE" id="PS01031">
    <property type="entry name" value="SHSP"/>
    <property type="match status" value="1"/>
</dbReference>
<keyword evidence="1 6" id="KW-0346">Stress response</keyword>
<reference evidence="6 7" key="1">
    <citation type="journal article" date="2016" name="Genome Biol. Evol.">
        <title>Divergent and convergent evolution of fungal pathogenicity.</title>
        <authorList>
            <person name="Shang Y."/>
            <person name="Xiao G."/>
            <person name="Zheng P."/>
            <person name="Cen K."/>
            <person name="Zhan S."/>
            <person name="Wang C."/>
        </authorList>
    </citation>
    <scope>NUCLEOTIDE SEQUENCE [LARGE SCALE GENOMIC DNA]</scope>
    <source>
        <strain evidence="6 7">ARSEF 7405</strain>
    </source>
</reference>
<sequence>MAYFTTAYPYNDSIYSPIFQLLDDIDLDDGSNTTNTTSRPVYPVRQVTQRRNNNNAHPAATQNQTTNAGPAAKFIQSFSPRFDVRECKNAYLLDGELPGVNQRDIDIEFTDPHTLRIKGVVKRQYFNIPTINDEDGEDKENEEKEDDDASSVRSSNSHQATVEDADDDDEDEMIRKKEKAAAAKETKVAKKATPVTTVKKNDAAPAPAWKYWSSERAVGSFHRTFNFPARVNQDAVKANLKDGILSVVVPKEVERKGGKKILVSAE</sequence>
<dbReference type="CDD" id="cd06464">
    <property type="entry name" value="ACD_sHsps-like"/>
    <property type="match status" value="1"/>
</dbReference>
<evidence type="ECO:0000256" key="3">
    <source>
        <dbReference type="RuleBase" id="RU003616"/>
    </source>
</evidence>
<comment type="similarity">
    <text evidence="2 3">Belongs to the small heat shock protein (HSP20) family.</text>
</comment>
<gene>
    <name evidence="6" type="ORF">AAP_02673</name>
</gene>
<dbReference type="InterPro" id="IPR008978">
    <property type="entry name" value="HSP20-like_chaperone"/>
</dbReference>
<evidence type="ECO:0000256" key="4">
    <source>
        <dbReference type="SAM" id="MobiDB-lite"/>
    </source>
</evidence>
<keyword evidence="7" id="KW-1185">Reference proteome</keyword>
<dbReference type="VEuPathDB" id="FungiDB:AAP_02673"/>
<comment type="caution">
    <text evidence="6">The sequence shown here is derived from an EMBL/GenBank/DDBJ whole genome shotgun (WGS) entry which is preliminary data.</text>
</comment>
<dbReference type="PANTHER" id="PTHR11527">
    <property type="entry name" value="HEAT-SHOCK PROTEIN 20 FAMILY MEMBER"/>
    <property type="match status" value="1"/>
</dbReference>
<organism evidence="6 7">
    <name type="scientific">Ascosphaera apis ARSEF 7405</name>
    <dbReference type="NCBI Taxonomy" id="392613"/>
    <lineage>
        <taxon>Eukaryota</taxon>
        <taxon>Fungi</taxon>
        <taxon>Dikarya</taxon>
        <taxon>Ascomycota</taxon>
        <taxon>Pezizomycotina</taxon>
        <taxon>Eurotiomycetes</taxon>
        <taxon>Eurotiomycetidae</taxon>
        <taxon>Onygenales</taxon>
        <taxon>Ascosphaeraceae</taxon>
        <taxon>Ascosphaera</taxon>
    </lineage>
</organism>
<evidence type="ECO:0000256" key="1">
    <source>
        <dbReference type="ARBA" id="ARBA00023016"/>
    </source>
</evidence>
<accession>A0A167ZX63</accession>
<proteinExistence type="inferred from homology"/>
<evidence type="ECO:0000259" key="5">
    <source>
        <dbReference type="PROSITE" id="PS01031"/>
    </source>
</evidence>
<dbReference type="OrthoDB" id="1431247at2759"/>
<feature type="compositionally biased region" description="Acidic residues" evidence="4">
    <location>
        <begin position="132"/>
        <end position="149"/>
    </location>
</feature>
<dbReference type="Gene3D" id="2.60.40.790">
    <property type="match status" value="1"/>
</dbReference>
<dbReference type="Proteomes" id="UP000242877">
    <property type="component" value="Unassembled WGS sequence"/>
</dbReference>
<dbReference type="SUPFAM" id="SSF49764">
    <property type="entry name" value="HSP20-like chaperones"/>
    <property type="match status" value="1"/>
</dbReference>